<evidence type="ECO:0000313" key="7">
    <source>
        <dbReference type="Proteomes" id="UP001163878"/>
    </source>
</evidence>
<evidence type="ECO:0000313" key="6">
    <source>
        <dbReference type="EMBL" id="UYQ60518.1"/>
    </source>
</evidence>
<dbReference type="InterPro" id="IPR009057">
    <property type="entry name" value="Homeodomain-like_sf"/>
</dbReference>
<keyword evidence="7" id="KW-1185">Reference proteome</keyword>
<dbReference type="PANTHER" id="PTHR47894:SF1">
    <property type="entry name" value="HTH-TYPE TRANSCRIPTIONAL REGULATOR VQSM"/>
    <property type="match status" value="1"/>
</dbReference>
<dbReference type="PROSITE" id="PS01124">
    <property type="entry name" value="HTH_ARAC_FAMILY_2"/>
    <property type="match status" value="1"/>
</dbReference>
<dbReference type="EMBL" id="CP107567">
    <property type="protein sequence ID" value="UYQ60518.1"/>
    <property type="molecule type" value="Genomic_DNA"/>
</dbReference>
<keyword evidence="2" id="KW-0238">DNA-binding</keyword>
<dbReference type="SMART" id="SM00342">
    <property type="entry name" value="HTH_ARAC"/>
    <property type="match status" value="1"/>
</dbReference>
<dbReference type="PROSITE" id="PS00041">
    <property type="entry name" value="HTH_ARAC_FAMILY_1"/>
    <property type="match status" value="1"/>
</dbReference>
<evidence type="ECO:0000256" key="1">
    <source>
        <dbReference type="ARBA" id="ARBA00023015"/>
    </source>
</evidence>
<feature type="domain" description="HTH araC/xylS-type" evidence="5">
    <location>
        <begin position="259"/>
        <end position="360"/>
    </location>
</feature>
<keyword evidence="3" id="KW-0804">Transcription</keyword>
<accession>A0ABY6I0X4</accession>
<dbReference type="SUPFAM" id="SSF46689">
    <property type="entry name" value="Homeodomain-like"/>
    <property type="match status" value="1"/>
</dbReference>
<reference evidence="6" key="1">
    <citation type="submission" date="2022-10" db="EMBL/GenBank/DDBJ databases">
        <title>Cytochrome P450 Catalyzes Benzene Ring Formation in the Biosynthesis of Trialkyl-Substituted Aromatic Polyketides.</title>
        <authorList>
            <person name="Zhao E."/>
            <person name="Ge H."/>
        </authorList>
    </citation>
    <scope>NUCLEOTIDE SEQUENCE</scope>
    <source>
        <strain evidence="6">NA0869</strain>
    </source>
</reference>
<evidence type="ECO:0000256" key="3">
    <source>
        <dbReference type="ARBA" id="ARBA00023163"/>
    </source>
</evidence>
<feature type="compositionally biased region" description="Low complexity" evidence="4">
    <location>
        <begin position="1"/>
        <end position="25"/>
    </location>
</feature>
<dbReference type="InterPro" id="IPR018062">
    <property type="entry name" value="HTH_AraC-typ_CS"/>
</dbReference>
<dbReference type="PANTHER" id="PTHR47894">
    <property type="entry name" value="HTH-TYPE TRANSCRIPTIONAL REGULATOR GADX"/>
    <property type="match status" value="1"/>
</dbReference>
<evidence type="ECO:0000259" key="5">
    <source>
        <dbReference type="PROSITE" id="PS01124"/>
    </source>
</evidence>
<name>A0ABY6I0X4_STRPE</name>
<organism evidence="6 7">
    <name type="scientific">Streptomyces peucetius</name>
    <dbReference type="NCBI Taxonomy" id="1950"/>
    <lineage>
        <taxon>Bacteria</taxon>
        <taxon>Bacillati</taxon>
        <taxon>Actinomycetota</taxon>
        <taxon>Actinomycetes</taxon>
        <taxon>Kitasatosporales</taxon>
        <taxon>Streptomycetaceae</taxon>
        <taxon>Streptomyces</taxon>
    </lineage>
</organism>
<dbReference type="Gene3D" id="1.10.10.60">
    <property type="entry name" value="Homeodomain-like"/>
    <property type="match status" value="1"/>
</dbReference>
<dbReference type="Proteomes" id="UP001163878">
    <property type="component" value="Chromosome"/>
</dbReference>
<dbReference type="RefSeq" id="WP_264241724.1">
    <property type="nucleotide sequence ID" value="NZ_CP107567.1"/>
</dbReference>
<evidence type="ECO:0000256" key="2">
    <source>
        <dbReference type="ARBA" id="ARBA00023125"/>
    </source>
</evidence>
<proteinExistence type="predicted"/>
<sequence>MATHEPGPALSAGSPPGAPSTAPLTDPRYGSATITPHLLRYLTLVSAERGHDLGPALRRAGLSEAALSAVGQRVSYRQGSSVIREAIRDLGDPALGLAVGRRQRVTAWGLVGLGLQASPTLHDALRLGVRHHGVTGSMLDYRMERVPAGAAILATARYTDSGLRAFLLEEAFGSIVALIRDAWREDFTPHSVAVRHPRPSYGDAYERWFRCPVTFGAADDRLVFAAESLDSPLPGADPYTLAQVVGLLDAARAQGRDRQDLVQGLEVSVARALPHVPPLAQQALARGMSERTLRRRLAEHGTSYEALVDSVRLVRAEELMTTSDLPLHRIARMLGFSDARTLRRAVTRWFGTSPSAMRGSPARRR</sequence>
<keyword evidence="1" id="KW-0805">Transcription regulation</keyword>
<dbReference type="InterPro" id="IPR032687">
    <property type="entry name" value="AraC-type_N"/>
</dbReference>
<evidence type="ECO:0000256" key="4">
    <source>
        <dbReference type="SAM" id="MobiDB-lite"/>
    </source>
</evidence>
<dbReference type="Pfam" id="PF12833">
    <property type="entry name" value="HTH_18"/>
    <property type="match status" value="1"/>
</dbReference>
<dbReference type="InterPro" id="IPR018060">
    <property type="entry name" value="HTH_AraC"/>
</dbReference>
<protein>
    <submittedName>
        <fullName evidence="6">AraC family transcriptional regulator</fullName>
    </submittedName>
</protein>
<gene>
    <name evidence="6" type="ORF">OGH68_02850</name>
</gene>
<dbReference type="Pfam" id="PF12625">
    <property type="entry name" value="Arabinose_bd"/>
    <property type="match status" value="1"/>
</dbReference>
<feature type="region of interest" description="Disordered" evidence="4">
    <location>
        <begin position="1"/>
        <end position="29"/>
    </location>
</feature>